<evidence type="ECO:0000313" key="2">
    <source>
        <dbReference type="RefSeq" id="XP_075079811.1"/>
    </source>
</evidence>
<reference evidence="1" key="1">
    <citation type="journal article" date="2014" name="Nat. Commun.">
        <title>The tobacco genome sequence and its comparison with those of tomato and potato.</title>
        <authorList>
            <person name="Sierro N."/>
            <person name="Battey J.N."/>
            <person name="Ouadi S."/>
            <person name="Bakaher N."/>
            <person name="Bovet L."/>
            <person name="Willig A."/>
            <person name="Goepfert S."/>
            <person name="Peitsch M.C."/>
            <person name="Ivanov N.V."/>
        </authorList>
    </citation>
    <scope>NUCLEOTIDE SEQUENCE [LARGE SCALE GENOMIC DNA]</scope>
</reference>
<proteinExistence type="predicted"/>
<keyword evidence="1" id="KW-1185">Reference proteome</keyword>
<name>A0AC58S4A2_TOBAC</name>
<organism evidence="1 2">
    <name type="scientific">Nicotiana tabacum</name>
    <name type="common">Common tobacco</name>
    <dbReference type="NCBI Taxonomy" id="4097"/>
    <lineage>
        <taxon>Eukaryota</taxon>
        <taxon>Viridiplantae</taxon>
        <taxon>Streptophyta</taxon>
        <taxon>Embryophyta</taxon>
        <taxon>Tracheophyta</taxon>
        <taxon>Spermatophyta</taxon>
        <taxon>Magnoliopsida</taxon>
        <taxon>eudicotyledons</taxon>
        <taxon>Gunneridae</taxon>
        <taxon>Pentapetalae</taxon>
        <taxon>asterids</taxon>
        <taxon>lamiids</taxon>
        <taxon>Solanales</taxon>
        <taxon>Solanaceae</taxon>
        <taxon>Nicotianoideae</taxon>
        <taxon>Nicotianeae</taxon>
        <taxon>Nicotiana</taxon>
    </lineage>
</organism>
<gene>
    <name evidence="2" type="primary">LOC142165075</name>
</gene>
<protein>
    <submittedName>
        <fullName evidence="2">Uncharacterized protein LOC142165075</fullName>
    </submittedName>
</protein>
<reference evidence="2" key="2">
    <citation type="submission" date="2025-08" db="UniProtKB">
        <authorList>
            <consortium name="RefSeq"/>
        </authorList>
    </citation>
    <scope>IDENTIFICATION</scope>
    <source>
        <tissue evidence="2">Leaf</tissue>
    </source>
</reference>
<dbReference type="RefSeq" id="XP_075079811.1">
    <property type="nucleotide sequence ID" value="XM_075223710.1"/>
</dbReference>
<dbReference type="Proteomes" id="UP000790787">
    <property type="component" value="Chromosome 10"/>
</dbReference>
<accession>A0AC58S4A2</accession>
<evidence type="ECO:0000313" key="1">
    <source>
        <dbReference type="Proteomes" id="UP000790787"/>
    </source>
</evidence>
<sequence>MHPRISKQYLLLDTTENIWNSTKRTYSRKGNDAHVFEIRNKIHATKQGKLTITDYYFELTGLWKAIYYYQDLQAKCINDAVLFQKLVEKERIYDFLAGLNPEYDQIRVQVLGKVPFPSLEDAYSYVQ</sequence>